<dbReference type="AlphaFoldDB" id="A0A2A4T463"/>
<dbReference type="CDD" id="cd00773">
    <property type="entry name" value="HisRS-like_core"/>
    <property type="match status" value="1"/>
</dbReference>
<dbReference type="EMBL" id="NVSR01000035">
    <property type="protein sequence ID" value="PCI28363.1"/>
    <property type="molecule type" value="Genomic_DNA"/>
</dbReference>
<comment type="subunit">
    <text evidence="5">Homodimer.</text>
</comment>
<dbReference type="InterPro" id="IPR015807">
    <property type="entry name" value="His-tRNA-ligase"/>
</dbReference>
<keyword evidence="5" id="KW-0963">Cytoplasm</keyword>
<comment type="caution">
    <text evidence="8">The sequence shown here is derived from an EMBL/GenBank/DDBJ whole genome shotgun (WGS) entry which is preliminary data.</text>
</comment>
<name>A0A2A4T463_9DELT</name>
<evidence type="ECO:0000313" key="9">
    <source>
        <dbReference type="Proteomes" id="UP000218113"/>
    </source>
</evidence>
<dbReference type="InterPro" id="IPR045864">
    <property type="entry name" value="aa-tRNA-synth_II/BPL/LPL"/>
</dbReference>
<dbReference type="Gene3D" id="3.40.50.800">
    <property type="entry name" value="Anticodon-binding domain"/>
    <property type="match status" value="1"/>
</dbReference>
<reference evidence="9" key="1">
    <citation type="submission" date="2017-08" db="EMBL/GenBank/DDBJ databases">
        <title>A dynamic microbial community with high functional redundancy inhabits the cold, oxic subseafloor aquifer.</title>
        <authorList>
            <person name="Tully B.J."/>
            <person name="Wheat C.G."/>
            <person name="Glazer B.T."/>
            <person name="Huber J.A."/>
        </authorList>
    </citation>
    <scope>NUCLEOTIDE SEQUENCE [LARGE SCALE GENOMIC DNA]</scope>
</reference>
<dbReference type="GO" id="GO:0005524">
    <property type="term" value="F:ATP binding"/>
    <property type="evidence" value="ECO:0007669"/>
    <property type="project" value="UniProtKB-UniRule"/>
</dbReference>
<dbReference type="GO" id="GO:0004821">
    <property type="term" value="F:histidine-tRNA ligase activity"/>
    <property type="evidence" value="ECO:0007669"/>
    <property type="project" value="UniProtKB-UniRule"/>
</dbReference>
<evidence type="ECO:0000256" key="6">
    <source>
        <dbReference type="PIRSR" id="PIRSR001549-1"/>
    </source>
</evidence>
<comment type="similarity">
    <text evidence="1 5">Belongs to the class-II aminoacyl-tRNA synthetase family.</text>
</comment>
<evidence type="ECO:0000256" key="4">
    <source>
        <dbReference type="ARBA" id="ARBA00047639"/>
    </source>
</evidence>
<evidence type="ECO:0000256" key="2">
    <source>
        <dbReference type="ARBA" id="ARBA00022741"/>
    </source>
</evidence>
<evidence type="ECO:0000256" key="3">
    <source>
        <dbReference type="ARBA" id="ARBA00023146"/>
    </source>
</evidence>
<accession>A0A2A4T463</accession>
<dbReference type="SUPFAM" id="SSF55681">
    <property type="entry name" value="Class II aaRS and biotin synthetases"/>
    <property type="match status" value="1"/>
</dbReference>
<evidence type="ECO:0000313" key="8">
    <source>
        <dbReference type="EMBL" id="PCI28363.1"/>
    </source>
</evidence>
<comment type="catalytic activity">
    <reaction evidence="4 5">
        <text>tRNA(His) + L-histidine + ATP = L-histidyl-tRNA(His) + AMP + diphosphate + H(+)</text>
        <dbReference type="Rhea" id="RHEA:17313"/>
        <dbReference type="Rhea" id="RHEA-COMP:9665"/>
        <dbReference type="Rhea" id="RHEA-COMP:9689"/>
        <dbReference type="ChEBI" id="CHEBI:15378"/>
        <dbReference type="ChEBI" id="CHEBI:30616"/>
        <dbReference type="ChEBI" id="CHEBI:33019"/>
        <dbReference type="ChEBI" id="CHEBI:57595"/>
        <dbReference type="ChEBI" id="CHEBI:78442"/>
        <dbReference type="ChEBI" id="CHEBI:78527"/>
        <dbReference type="ChEBI" id="CHEBI:456215"/>
        <dbReference type="EC" id="6.1.1.21"/>
    </reaction>
</comment>
<feature type="binding site" evidence="6">
    <location>
        <position position="112"/>
    </location>
    <ligand>
        <name>L-histidine</name>
        <dbReference type="ChEBI" id="CHEBI:57595"/>
    </ligand>
</feature>
<evidence type="ECO:0000256" key="1">
    <source>
        <dbReference type="ARBA" id="ARBA00008226"/>
    </source>
</evidence>
<dbReference type="Pfam" id="PF13393">
    <property type="entry name" value="tRNA-synt_His"/>
    <property type="match status" value="1"/>
</dbReference>
<dbReference type="GO" id="GO:0006427">
    <property type="term" value="P:histidyl-tRNA aminoacylation"/>
    <property type="evidence" value="ECO:0007669"/>
    <property type="project" value="UniProtKB-UniRule"/>
</dbReference>
<keyword evidence="3 5" id="KW-0030">Aminoacyl-tRNA synthetase</keyword>
<organism evidence="8 9">
    <name type="scientific">SAR324 cluster bacterium</name>
    <dbReference type="NCBI Taxonomy" id="2024889"/>
    <lineage>
        <taxon>Bacteria</taxon>
        <taxon>Deltaproteobacteria</taxon>
        <taxon>SAR324 cluster</taxon>
    </lineage>
</organism>
<feature type="binding site" evidence="6">
    <location>
        <begin position="81"/>
        <end position="83"/>
    </location>
    <ligand>
        <name>L-histidine</name>
        <dbReference type="ChEBI" id="CHEBI:57595"/>
    </ligand>
</feature>
<dbReference type="PANTHER" id="PTHR43707:SF1">
    <property type="entry name" value="HISTIDINE--TRNA LIGASE, MITOCHONDRIAL-RELATED"/>
    <property type="match status" value="1"/>
</dbReference>
<dbReference type="PIRSF" id="PIRSF001549">
    <property type="entry name" value="His-tRNA_synth"/>
    <property type="match status" value="1"/>
</dbReference>
<feature type="domain" description="Aminoacyl-transfer RNA synthetases class-II family profile" evidence="7">
    <location>
        <begin position="1"/>
        <end position="315"/>
    </location>
</feature>
<dbReference type="SUPFAM" id="SSF52954">
    <property type="entry name" value="Class II aaRS ABD-related"/>
    <property type="match status" value="1"/>
</dbReference>
<proteinExistence type="inferred from homology"/>
<dbReference type="NCBIfam" id="TIGR00442">
    <property type="entry name" value="hisS"/>
    <property type="match status" value="1"/>
</dbReference>
<dbReference type="EC" id="6.1.1.21" evidence="5"/>
<feature type="binding site" evidence="6">
    <location>
        <position position="130"/>
    </location>
    <ligand>
        <name>L-histidine</name>
        <dbReference type="ChEBI" id="CHEBI:57595"/>
    </ligand>
</feature>
<evidence type="ECO:0000259" key="7">
    <source>
        <dbReference type="PROSITE" id="PS50862"/>
    </source>
</evidence>
<sequence length="409" mass="46820">MQLKIVKGTRDLYDDEVSRFQFLEEKAKDVFKLYGFKEIRTPIMEKTELFTKGVGEDTDIVGKEMYQLEDRRGQSLVLRPEGTAPVVRHVITNNLMAKNRQLRYYYMGPMFRFERPQKGRYRQFHQIGAEFFGVPTADADLEMFLLLRQYFKEINLTDVSFQLNSIGCNHEDCRPTFKKELVEFLESHEDRLCENCLRRTKSNPLRVLDCKVPLCIEVTEEAPKIYEHICGECDDHFEELKELLALHDVQYELNAKLVRGLDYYTRTVFEVYSANLGAQSAAGGGGRYDGLFDLLGAEPVSSIGFALGLDRLAMLTELPETESHGVFVLGHDRKAVSQLVALCRESGQVTHFDPSQASMKSQFRQANKLDVKYVLVLGEKEIESGQVTVKNMLTSEQSTVNIKDVKSFI</sequence>
<dbReference type="Proteomes" id="UP000218113">
    <property type="component" value="Unassembled WGS sequence"/>
</dbReference>
<comment type="subcellular location">
    <subcellularLocation>
        <location evidence="5">Cytoplasm</location>
    </subcellularLocation>
</comment>
<keyword evidence="2 5" id="KW-0547">Nucleotide-binding</keyword>
<dbReference type="InterPro" id="IPR041715">
    <property type="entry name" value="HisRS-like_core"/>
</dbReference>
<dbReference type="InterPro" id="IPR004154">
    <property type="entry name" value="Anticodon-bd"/>
</dbReference>
<keyword evidence="5" id="KW-0648">Protein biosynthesis</keyword>
<feature type="binding site" evidence="6">
    <location>
        <position position="259"/>
    </location>
    <ligand>
        <name>L-histidine</name>
        <dbReference type="ChEBI" id="CHEBI:57595"/>
    </ligand>
</feature>
<dbReference type="HAMAP" id="MF_00127">
    <property type="entry name" value="His_tRNA_synth"/>
    <property type="match status" value="1"/>
</dbReference>
<dbReference type="PANTHER" id="PTHR43707">
    <property type="entry name" value="HISTIDYL-TRNA SYNTHETASE"/>
    <property type="match status" value="1"/>
</dbReference>
<keyword evidence="5 8" id="KW-0436">Ligase</keyword>
<feature type="binding site" evidence="6">
    <location>
        <position position="126"/>
    </location>
    <ligand>
        <name>L-histidine</name>
        <dbReference type="ChEBI" id="CHEBI:57595"/>
    </ligand>
</feature>
<dbReference type="PROSITE" id="PS50862">
    <property type="entry name" value="AA_TRNA_LIGASE_II"/>
    <property type="match status" value="1"/>
</dbReference>
<feature type="binding site" evidence="6">
    <location>
        <begin position="263"/>
        <end position="264"/>
    </location>
    <ligand>
        <name>L-histidine</name>
        <dbReference type="ChEBI" id="CHEBI:57595"/>
    </ligand>
</feature>
<gene>
    <name evidence="5" type="primary">hisS</name>
    <name evidence="8" type="ORF">COB67_06535</name>
</gene>
<dbReference type="Gene3D" id="3.30.930.10">
    <property type="entry name" value="Bira Bifunctional Protein, Domain 2"/>
    <property type="match status" value="1"/>
</dbReference>
<dbReference type="InterPro" id="IPR036621">
    <property type="entry name" value="Anticodon-bd_dom_sf"/>
</dbReference>
<dbReference type="Pfam" id="PF03129">
    <property type="entry name" value="HGTP_anticodon"/>
    <property type="match status" value="1"/>
</dbReference>
<keyword evidence="5" id="KW-0067">ATP-binding</keyword>
<dbReference type="GO" id="GO:0005737">
    <property type="term" value="C:cytoplasm"/>
    <property type="evidence" value="ECO:0007669"/>
    <property type="project" value="UniProtKB-SubCell"/>
</dbReference>
<dbReference type="InterPro" id="IPR004516">
    <property type="entry name" value="HisRS/HisZ"/>
</dbReference>
<evidence type="ECO:0000256" key="5">
    <source>
        <dbReference type="HAMAP-Rule" id="MF_00127"/>
    </source>
</evidence>
<dbReference type="InterPro" id="IPR006195">
    <property type="entry name" value="aa-tRNA-synth_II"/>
</dbReference>
<protein>
    <recommendedName>
        <fullName evidence="5">Histidine--tRNA ligase</fullName>
        <ecNumber evidence="5">6.1.1.21</ecNumber>
    </recommendedName>
    <alternativeName>
        <fullName evidence="5">Histidyl-tRNA synthetase</fullName>
        <shortName evidence="5">HisRS</shortName>
    </alternativeName>
</protein>